<dbReference type="AlphaFoldDB" id="A0A420H726"/>
<evidence type="ECO:0000256" key="7">
    <source>
        <dbReference type="RuleBase" id="RU362128"/>
    </source>
</evidence>
<comment type="function">
    <text evidence="4 7">Involved in protein N-glycosylation. Essential for the second step of the dolichol-linked oligosaccharide pathway.</text>
</comment>
<evidence type="ECO:0000256" key="5">
    <source>
        <dbReference type="ARBA" id="ARBA00032061"/>
    </source>
</evidence>
<dbReference type="Proteomes" id="UP000285405">
    <property type="component" value="Unassembled WGS sequence"/>
</dbReference>
<evidence type="ECO:0000256" key="6">
    <source>
        <dbReference type="ARBA" id="ARBA00048184"/>
    </source>
</evidence>
<dbReference type="GO" id="GO:0004577">
    <property type="term" value="F:N-acetylglucosaminyldiphosphodolichol N-acetylglucosaminyltransferase activity"/>
    <property type="evidence" value="ECO:0007669"/>
    <property type="project" value="UniProtKB-EC"/>
</dbReference>
<dbReference type="OrthoDB" id="283424at2759"/>
<evidence type="ECO:0000256" key="1">
    <source>
        <dbReference type="ARBA" id="ARBA00011198"/>
    </source>
</evidence>
<comment type="subcellular location">
    <subcellularLocation>
        <location evidence="7">Endoplasmic reticulum</location>
    </subcellularLocation>
</comment>
<feature type="domain" description="Glycosyl transferase family 28 C-terminal" evidence="8">
    <location>
        <begin position="11"/>
        <end position="146"/>
    </location>
</feature>
<evidence type="ECO:0000256" key="2">
    <source>
        <dbReference type="ARBA" id="ARBA00012614"/>
    </source>
</evidence>
<dbReference type="GO" id="GO:0006488">
    <property type="term" value="P:dolichol-linked oligosaccharide biosynthetic process"/>
    <property type="evidence" value="ECO:0007669"/>
    <property type="project" value="TreeGrafter"/>
</dbReference>
<evidence type="ECO:0000256" key="4">
    <source>
        <dbReference type="ARBA" id="ARBA00024804"/>
    </source>
</evidence>
<dbReference type="Gene3D" id="3.40.50.2000">
    <property type="entry name" value="Glycogen Phosphorylase B"/>
    <property type="match status" value="1"/>
</dbReference>
<protein>
    <recommendedName>
        <fullName evidence="3 7">UDP-N-acetylglucosamine transferase subunit ALG13</fullName>
        <ecNumber evidence="2 7">2.4.1.141</ecNumber>
    </recommendedName>
    <alternativeName>
        <fullName evidence="5 7">Asparagine-linked glycosylation protein 13</fullName>
    </alternativeName>
</protein>
<keyword evidence="7" id="KW-0256">Endoplasmic reticulum</keyword>
<dbReference type="SUPFAM" id="SSF53756">
    <property type="entry name" value="UDP-Glycosyltransferase/glycogen phosphorylase"/>
    <property type="match status" value="1"/>
</dbReference>
<dbReference type="InterPro" id="IPR052474">
    <property type="entry name" value="UDP-GlcNAc_transferase"/>
</dbReference>
<organism evidence="9 10">
    <name type="scientific">Golovinomyces cichoracearum</name>
    <dbReference type="NCBI Taxonomy" id="62708"/>
    <lineage>
        <taxon>Eukaryota</taxon>
        <taxon>Fungi</taxon>
        <taxon>Dikarya</taxon>
        <taxon>Ascomycota</taxon>
        <taxon>Pezizomycotina</taxon>
        <taxon>Leotiomycetes</taxon>
        <taxon>Erysiphales</taxon>
        <taxon>Erysiphaceae</taxon>
        <taxon>Golovinomyces</taxon>
    </lineage>
</organism>
<dbReference type="PANTHER" id="PTHR47043:SF1">
    <property type="entry name" value="UDP-N-ACETYLGLUCOSAMINE TRANSFERASE SUBUNIT ALG13"/>
    <property type="match status" value="1"/>
</dbReference>
<reference evidence="9 10" key="1">
    <citation type="journal article" date="2018" name="BMC Genomics">
        <title>Comparative genome analyses reveal sequence features reflecting distinct modes of host-adaptation between dicot and monocot powdery mildew.</title>
        <authorList>
            <person name="Wu Y."/>
            <person name="Ma X."/>
            <person name="Pan Z."/>
            <person name="Kale S.D."/>
            <person name="Song Y."/>
            <person name="King H."/>
            <person name="Zhang Q."/>
            <person name="Presley C."/>
            <person name="Deng X."/>
            <person name="Wei C.I."/>
            <person name="Xiao S."/>
        </authorList>
    </citation>
    <scope>NUCLEOTIDE SEQUENCE [LARGE SCALE GENOMIC DNA]</scope>
    <source>
        <strain evidence="9">UCSC1</strain>
    </source>
</reference>
<evidence type="ECO:0000313" key="10">
    <source>
        <dbReference type="Proteomes" id="UP000285405"/>
    </source>
</evidence>
<dbReference type="Pfam" id="PF04101">
    <property type="entry name" value="Glyco_tran_28_C"/>
    <property type="match status" value="1"/>
</dbReference>
<evidence type="ECO:0000256" key="3">
    <source>
        <dbReference type="ARBA" id="ARBA00017468"/>
    </source>
</evidence>
<dbReference type="PANTHER" id="PTHR47043">
    <property type="entry name" value="UDP-N-ACETYLGLUCOSAMINE TRANSFERASE SUBUNIT ALG13"/>
    <property type="match status" value="1"/>
</dbReference>
<dbReference type="InterPro" id="IPR007235">
    <property type="entry name" value="Glyco_trans_28_C"/>
</dbReference>
<dbReference type="GO" id="GO:0043541">
    <property type="term" value="C:UDP-N-acetylglucosamine transferase complex"/>
    <property type="evidence" value="ECO:0007669"/>
    <property type="project" value="TreeGrafter"/>
</dbReference>
<accession>A0A420H726</accession>
<proteinExistence type="inferred from homology"/>
<dbReference type="EC" id="2.4.1.141" evidence="2 7"/>
<evidence type="ECO:0000259" key="8">
    <source>
        <dbReference type="Pfam" id="PF04101"/>
    </source>
</evidence>
<dbReference type="EMBL" id="MCBR01022312">
    <property type="protein sequence ID" value="RKF53244.1"/>
    <property type="molecule type" value="Genomic_DNA"/>
</dbReference>
<keyword evidence="7" id="KW-0328">Glycosyltransferase</keyword>
<comment type="catalytic activity">
    <reaction evidence="6">
        <text>an N-acetyl-alpha-D-glucosaminyl-diphospho-di-trans,poly-cis-dolichol + UDP-N-acetyl-alpha-D-glucosamine = an N,N'-diacetylchitobiosyl-diphospho-di-trans,poly-cis-dolichol + UDP + H(+)</text>
        <dbReference type="Rhea" id="RHEA:23380"/>
        <dbReference type="Rhea" id="RHEA-COMP:19507"/>
        <dbReference type="Rhea" id="RHEA-COMP:19510"/>
        <dbReference type="ChEBI" id="CHEBI:15378"/>
        <dbReference type="ChEBI" id="CHEBI:57269"/>
        <dbReference type="ChEBI" id="CHEBI:57705"/>
        <dbReference type="ChEBI" id="CHEBI:58223"/>
        <dbReference type="ChEBI" id="CHEBI:58427"/>
        <dbReference type="EC" id="2.4.1.141"/>
    </reaction>
</comment>
<comment type="caution">
    <text evidence="9">The sequence shown here is derived from an EMBL/GenBank/DDBJ whole genome shotgun (WGS) entry which is preliminary data.</text>
</comment>
<name>A0A420H726_9PEZI</name>
<comment type="subunit">
    <text evidence="1 7">Heterodimer with ALG14 to form a functional enzyme.</text>
</comment>
<gene>
    <name evidence="7" type="primary">ALG13</name>
    <name evidence="9" type="ORF">GcC1_223026</name>
</gene>
<keyword evidence="7 9" id="KW-0808">Transferase</keyword>
<evidence type="ECO:0000313" key="9">
    <source>
        <dbReference type="EMBL" id="RKF53244.1"/>
    </source>
</evidence>
<comment type="similarity">
    <text evidence="7">Belongs to the glycosyltransferase 28 family.</text>
</comment>
<sequence>MDEEEGLIKECLVTSGATAPFPDLIKSALSDASLQAFASHGFTHITYQCGESLGVYEEWKPKNSYGLVLRAFDFNTKGLSEEMRRCQASSVSRRGLVICHAGAGTVLEALRYGVPIIVVPNNSLLECHQEELAEELERQGYATKSGVVDLSEAIRKAYVKEIKAWTGKNASLAPIINDVIGYEEDIKAHLD</sequence>